<organism evidence="1 2">
    <name type="scientific">Pseudomonas phage Psa21</name>
    <dbReference type="NCBI Taxonomy" id="2530023"/>
    <lineage>
        <taxon>Viruses</taxon>
        <taxon>Duplodnaviria</taxon>
        <taxon>Heunggongvirae</taxon>
        <taxon>Uroviricota</taxon>
        <taxon>Caudoviricetes</taxon>
        <taxon>Chimalliviridae</taxon>
        <taxon>Tepukevirus</taxon>
        <taxon>Tepukevirus Psa21</taxon>
    </lineage>
</organism>
<gene>
    <name evidence="1" type="ORF">PSA21_10</name>
</gene>
<dbReference type="InterPro" id="IPR057921">
    <property type="entry name" value="PhiKZ_VTX"/>
</dbReference>
<keyword evidence="2" id="KW-1185">Reference proteome</keyword>
<dbReference type="EMBL" id="MK552327">
    <property type="protein sequence ID" value="QBJ02540.1"/>
    <property type="molecule type" value="Genomic_DNA"/>
</dbReference>
<dbReference type="Pfam" id="PF25614">
    <property type="entry name" value="PhiKZ_VTX"/>
    <property type="match status" value="1"/>
</dbReference>
<proteinExistence type="predicted"/>
<accession>A0A481W495</accession>
<dbReference type="Proteomes" id="UP000294134">
    <property type="component" value="Segment"/>
</dbReference>
<evidence type="ECO:0000313" key="1">
    <source>
        <dbReference type="EMBL" id="QBJ02540.1"/>
    </source>
</evidence>
<reference evidence="1 2" key="1">
    <citation type="submission" date="2019-02" db="EMBL/GenBank/DDBJ databases">
        <authorList>
            <person name="Frampton R.A."/>
            <person name="Wojtus J.K."/>
            <person name="Fineran P.C."/>
            <person name="Hendrickson H.L."/>
        </authorList>
    </citation>
    <scope>NUCLEOTIDE SEQUENCE [LARGE SCALE GENOMIC DNA]</scope>
</reference>
<sequence>MVILPYQTTLGRLSKPDEYVKAINKAEISLSLPPIYTVTNEQLIDTGYVTPREEHDDIPNFAHIINLGDDRTPLLVVDGRQYMRYDERTGVTRLIAANDWQLQCVRVALTRKLITSGTNAFARMTDFPAKVFMDWISGTLVQRYTLRPESEMALRVISSLYYQAMLSPELREPGHDRIRIAPILSQITSVPLDFVLNLIDPDIEGTVGSLNNANDLAKELSTKSRTLSMGQLKFADLHVLLKASWFGTNASDNVGMALEHLPTWIAVLYTAVSDRSYRKSKITERAERQGRSNDIRNFIDLVGRQVTEQFV</sequence>
<evidence type="ECO:0000313" key="2">
    <source>
        <dbReference type="Proteomes" id="UP000294134"/>
    </source>
</evidence>
<name>A0A481W495_9CAUD</name>
<protein>
    <submittedName>
        <fullName evidence="1">Virion structural protein</fullName>
    </submittedName>
</protein>